<feature type="domain" description="Formyl transferase C-terminal" evidence="7">
    <location>
        <begin position="203"/>
        <end position="302"/>
    </location>
</feature>
<comment type="function">
    <text evidence="5">Attaches a formyl group to the free amino group of methionyl-tRNA(fMet). The formyl group appears to play a dual role in the initiator identity of N-formylmethionyl-tRNA by promoting its recognition by IF2 and preventing the misappropriation of this tRNA by the elongation apparatus.</text>
</comment>
<reference evidence="8" key="2">
    <citation type="submission" date="2021-04" db="EMBL/GenBank/DDBJ databases">
        <authorList>
            <person name="Gilroy R."/>
        </authorList>
    </citation>
    <scope>NUCLEOTIDE SEQUENCE</scope>
    <source>
        <strain evidence="8">CHK179-28034</strain>
    </source>
</reference>
<dbReference type="Pfam" id="PF02911">
    <property type="entry name" value="Formyl_trans_C"/>
    <property type="match status" value="1"/>
</dbReference>
<dbReference type="PANTHER" id="PTHR11138">
    <property type="entry name" value="METHIONYL-TRNA FORMYLTRANSFERASE"/>
    <property type="match status" value="1"/>
</dbReference>
<dbReference type="SUPFAM" id="SSF53328">
    <property type="entry name" value="Formyltransferase"/>
    <property type="match status" value="1"/>
</dbReference>
<evidence type="ECO:0000256" key="3">
    <source>
        <dbReference type="ARBA" id="ARBA00022679"/>
    </source>
</evidence>
<evidence type="ECO:0000313" key="9">
    <source>
        <dbReference type="Proteomes" id="UP000824049"/>
    </source>
</evidence>
<evidence type="ECO:0000313" key="8">
    <source>
        <dbReference type="EMBL" id="HIZ40878.1"/>
    </source>
</evidence>
<dbReference type="PANTHER" id="PTHR11138:SF5">
    <property type="entry name" value="METHIONYL-TRNA FORMYLTRANSFERASE, MITOCHONDRIAL"/>
    <property type="match status" value="1"/>
</dbReference>
<evidence type="ECO:0000256" key="1">
    <source>
        <dbReference type="ARBA" id="ARBA00010699"/>
    </source>
</evidence>
<dbReference type="InterPro" id="IPR044135">
    <property type="entry name" value="Met-tRNA-FMT_C"/>
</dbReference>
<dbReference type="GO" id="GO:0004479">
    <property type="term" value="F:methionyl-tRNA formyltransferase activity"/>
    <property type="evidence" value="ECO:0007669"/>
    <property type="project" value="UniProtKB-UniRule"/>
</dbReference>
<dbReference type="Proteomes" id="UP000824049">
    <property type="component" value="Unassembled WGS sequence"/>
</dbReference>
<dbReference type="InterPro" id="IPR036477">
    <property type="entry name" value="Formyl_transf_N_sf"/>
</dbReference>
<protein>
    <recommendedName>
        <fullName evidence="2 5">Methionyl-tRNA formyltransferase</fullName>
        <ecNumber evidence="2 5">2.1.2.9</ecNumber>
    </recommendedName>
</protein>
<keyword evidence="4 5" id="KW-0648">Protein biosynthesis</keyword>
<dbReference type="NCBIfam" id="TIGR00460">
    <property type="entry name" value="fmt"/>
    <property type="match status" value="1"/>
</dbReference>
<dbReference type="InterPro" id="IPR041711">
    <property type="entry name" value="Met-tRNA-FMT_N"/>
</dbReference>
<reference evidence="8" key="1">
    <citation type="journal article" date="2021" name="PeerJ">
        <title>Extensive microbial diversity within the chicken gut microbiome revealed by metagenomics and culture.</title>
        <authorList>
            <person name="Gilroy R."/>
            <person name="Ravi A."/>
            <person name="Getino M."/>
            <person name="Pursley I."/>
            <person name="Horton D.L."/>
            <person name="Alikhan N.F."/>
            <person name="Baker D."/>
            <person name="Gharbi K."/>
            <person name="Hall N."/>
            <person name="Watson M."/>
            <person name="Adriaenssens E.M."/>
            <person name="Foster-Nyarko E."/>
            <person name="Jarju S."/>
            <person name="Secka A."/>
            <person name="Antonio M."/>
            <person name="Oren A."/>
            <person name="Chaudhuri R.R."/>
            <person name="La Ragione R."/>
            <person name="Hildebrand F."/>
            <person name="Pallen M.J."/>
        </authorList>
    </citation>
    <scope>NUCLEOTIDE SEQUENCE</scope>
    <source>
        <strain evidence="8">CHK179-28034</strain>
    </source>
</reference>
<organism evidence="8 9">
    <name type="scientific">Candidatus Anaerobutyricum stercoris</name>
    <dbReference type="NCBI Taxonomy" id="2838457"/>
    <lineage>
        <taxon>Bacteria</taxon>
        <taxon>Bacillati</taxon>
        <taxon>Bacillota</taxon>
        <taxon>Clostridia</taxon>
        <taxon>Lachnospirales</taxon>
        <taxon>Lachnospiraceae</taxon>
        <taxon>Anaerobutyricum</taxon>
    </lineage>
</organism>
<dbReference type="InterPro" id="IPR001555">
    <property type="entry name" value="GART_AS"/>
</dbReference>
<evidence type="ECO:0000259" key="6">
    <source>
        <dbReference type="Pfam" id="PF00551"/>
    </source>
</evidence>
<keyword evidence="3 5" id="KW-0808">Transferase</keyword>
<dbReference type="InterPro" id="IPR011034">
    <property type="entry name" value="Formyl_transferase-like_C_sf"/>
</dbReference>
<evidence type="ECO:0000256" key="4">
    <source>
        <dbReference type="ARBA" id="ARBA00022917"/>
    </source>
</evidence>
<dbReference type="CDD" id="cd08704">
    <property type="entry name" value="Met_tRNA_FMT_C"/>
    <property type="match status" value="1"/>
</dbReference>
<dbReference type="InterPro" id="IPR005793">
    <property type="entry name" value="Formyl_trans_C"/>
</dbReference>
<accession>A0A9D2ENS4</accession>
<dbReference type="PROSITE" id="PS00373">
    <property type="entry name" value="GART"/>
    <property type="match status" value="1"/>
</dbReference>
<gene>
    <name evidence="5 8" type="primary">fmt</name>
    <name evidence="8" type="ORF">H9968_13350</name>
</gene>
<dbReference type="EMBL" id="DXBR01000124">
    <property type="protein sequence ID" value="HIZ40878.1"/>
    <property type="molecule type" value="Genomic_DNA"/>
</dbReference>
<proteinExistence type="inferred from homology"/>
<dbReference type="CDD" id="cd08646">
    <property type="entry name" value="FMT_core_Met-tRNA-FMT_N"/>
    <property type="match status" value="1"/>
</dbReference>
<dbReference type="AlphaFoldDB" id="A0A9D2ENS4"/>
<evidence type="ECO:0000259" key="7">
    <source>
        <dbReference type="Pfam" id="PF02911"/>
    </source>
</evidence>
<dbReference type="EC" id="2.1.2.9" evidence="2 5"/>
<dbReference type="Pfam" id="PF00551">
    <property type="entry name" value="Formyl_trans_N"/>
    <property type="match status" value="1"/>
</dbReference>
<comment type="catalytic activity">
    <reaction evidence="5">
        <text>L-methionyl-tRNA(fMet) + (6R)-10-formyltetrahydrofolate = N-formyl-L-methionyl-tRNA(fMet) + (6S)-5,6,7,8-tetrahydrofolate + H(+)</text>
        <dbReference type="Rhea" id="RHEA:24380"/>
        <dbReference type="Rhea" id="RHEA-COMP:9952"/>
        <dbReference type="Rhea" id="RHEA-COMP:9953"/>
        <dbReference type="ChEBI" id="CHEBI:15378"/>
        <dbReference type="ChEBI" id="CHEBI:57453"/>
        <dbReference type="ChEBI" id="CHEBI:78530"/>
        <dbReference type="ChEBI" id="CHEBI:78844"/>
        <dbReference type="ChEBI" id="CHEBI:195366"/>
        <dbReference type="EC" id="2.1.2.9"/>
    </reaction>
</comment>
<dbReference type="FunFam" id="3.40.50.12230:FF:000001">
    <property type="entry name" value="Methionyl-tRNA formyltransferase"/>
    <property type="match status" value="1"/>
</dbReference>
<evidence type="ECO:0000256" key="5">
    <source>
        <dbReference type="HAMAP-Rule" id="MF_00182"/>
    </source>
</evidence>
<feature type="domain" description="Formyl transferase N-terminal" evidence="6">
    <location>
        <begin position="1"/>
        <end position="178"/>
    </location>
</feature>
<name>A0A9D2ENS4_9FIRM</name>
<dbReference type="HAMAP" id="MF_00182">
    <property type="entry name" value="Formyl_trans"/>
    <property type="match status" value="1"/>
</dbReference>
<comment type="similarity">
    <text evidence="1 5">Belongs to the Fmt family.</text>
</comment>
<feature type="binding site" evidence="5">
    <location>
        <begin position="108"/>
        <end position="111"/>
    </location>
    <ligand>
        <name>(6S)-5,6,7,8-tetrahydrofolate</name>
        <dbReference type="ChEBI" id="CHEBI:57453"/>
    </ligand>
</feature>
<comment type="caution">
    <text evidence="8">The sequence shown here is derived from an EMBL/GenBank/DDBJ whole genome shotgun (WGS) entry which is preliminary data.</text>
</comment>
<sequence length="314" mass="34234">MRVIFMGTPEFSVPTLEALIAHYDVIGVVTQPDKRKGRGKAMACPPVKETALKHNISVYQPVKVREEAFVETLKELEPDVIVVVAFGQILPESILNIPKYGCINVHASLLPKYRGAAPIQWAVINGEKETGITTMYMAKGLDTGDMIDKIVIPVEPKETGETLHDKLSAAGGKLILETLAKLETGTAVRIPQNDAESSYAGMLTKELGEIDWTKSAAAIERLIRGLNSWPSAYTHMNGKTLKIWDADVEADPANGQTAVPGTVTDVKKDCFYVQTGDGQLKVNEVQLQGKKRMPVQAFLLGYPVKKGMVYGGQN</sequence>
<dbReference type="GO" id="GO:0005829">
    <property type="term" value="C:cytosol"/>
    <property type="evidence" value="ECO:0007669"/>
    <property type="project" value="TreeGrafter"/>
</dbReference>
<dbReference type="SUPFAM" id="SSF50486">
    <property type="entry name" value="FMT C-terminal domain-like"/>
    <property type="match status" value="1"/>
</dbReference>
<evidence type="ECO:0000256" key="2">
    <source>
        <dbReference type="ARBA" id="ARBA00012261"/>
    </source>
</evidence>
<dbReference type="InterPro" id="IPR005794">
    <property type="entry name" value="Fmt"/>
</dbReference>
<dbReference type="Gene3D" id="3.40.50.12230">
    <property type="match status" value="1"/>
</dbReference>
<dbReference type="InterPro" id="IPR002376">
    <property type="entry name" value="Formyl_transf_N"/>
</dbReference>